<sequence length="268" mass="30178">MFAYTDFIPNTSKNGGVLFALSNRYGGYSKPPYESLNLAFHTGDESAVVERNITHILEHFTKLDSRLDSQSIHTLTYMTQIHALHCALDTDCAQERESMGIRLRNVGEADALLLTRPYTPAMVLVADCNPILFFDCAHNVATLIHAGRAGVFGRICSKTLAYMREHYGTRASDVFAFVGAGIRKCCYEIQEDVRKELERVCSEPMRYIQMRENRYFLDLALMLADELQNLGIVNTRVLPQCSSCEGEFFSYRRDGVSGRFALIAMLVG</sequence>
<dbReference type="CDD" id="cd16833">
    <property type="entry name" value="YfiH"/>
    <property type="match status" value="1"/>
</dbReference>
<keyword evidence="6" id="KW-0862">Zinc</keyword>
<gene>
    <name evidence="10" type="ORF">CQA54_06090</name>
</gene>
<protein>
    <recommendedName>
        <fullName evidence="12">Purine nucleoside phosphorylase</fullName>
    </recommendedName>
</protein>
<dbReference type="Gene3D" id="3.60.140.10">
    <property type="entry name" value="CNF1/YfiH-like putative cysteine hydrolases"/>
    <property type="match status" value="1"/>
</dbReference>
<dbReference type="AlphaFoldDB" id="A0A3D8IP73"/>
<accession>A0A3D8IP73</accession>
<dbReference type="PANTHER" id="PTHR30616">
    <property type="entry name" value="UNCHARACTERIZED PROTEIN YFIH"/>
    <property type="match status" value="1"/>
</dbReference>
<reference evidence="10 11" key="1">
    <citation type="submission" date="2018-04" db="EMBL/GenBank/DDBJ databases">
        <title>Novel Campyloabacter and Helicobacter Species and Strains.</title>
        <authorList>
            <person name="Mannion A.J."/>
            <person name="Shen Z."/>
            <person name="Fox J.G."/>
        </authorList>
    </citation>
    <scope>NUCLEOTIDE SEQUENCE [LARGE SCALE GENOMIC DNA]</scope>
    <source>
        <strain evidence="10 11">MIT 12-6600</strain>
    </source>
</reference>
<evidence type="ECO:0000256" key="4">
    <source>
        <dbReference type="ARBA" id="ARBA00022723"/>
    </source>
</evidence>
<keyword evidence="11" id="KW-1185">Reference proteome</keyword>
<evidence type="ECO:0000313" key="11">
    <source>
        <dbReference type="Proteomes" id="UP000256514"/>
    </source>
</evidence>
<dbReference type="PANTHER" id="PTHR30616:SF2">
    <property type="entry name" value="PURINE NUCLEOSIDE PHOSPHORYLASE LACC1"/>
    <property type="match status" value="1"/>
</dbReference>
<dbReference type="SUPFAM" id="SSF64438">
    <property type="entry name" value="CNF1/YfiH-like putative cysteine hydrolases"/>
    <property type="match status" value="1"/>
</dbReference>
<comment type="catalytic activity">
    <reaction evidence="7">
        <text>adenosine + H2O + H(+) = inosine + NH4(+)</text>
        <dbReference type="Rhea" id="RHEA:24408"/>
        <dbReference type="ChEBI" id="CHEBI:15377"/>
        <dbReference type="ChEBI" id="CHEBI:15378"/>
        <dbReference type="ChEBI" id="CHEBI:16335"/>
        <dbReference type="ChEBI" id="CHEBI:17596"/>
        <dbReference type="ChEBI" id="CHEBI:28938"/>
        <dbReference type="EC" id="3.5.4.4"/>
    </reaction>
    <physiologicalReaction direction="left-to-right" evidence="7">
        <dbReference type="Rhea" id="RHEA:24409"/>
    </physiologicalReaction>
</comment>
<proteinExistence type="inferred from homology"/>
<dbReference type="Proteomes" id="UP000256514">
    <property type="component" value="Unassembled WGS sequence"/>
</dbReference>
<comment type="catalytic activity">
    <reaction evidence="8">
        <text>adenosine + phosphate = alpha-D-ribose 1-phosphate + adenine</text>
        <dbReference type="Rhea" id="RHEA:27642"/>
        <dbReference type="ChEBI" id="CHEBI:16335"/>
        <dbReference type="ChEBI" id="CHEBI:16708"/>
        <dbReference type="ChEBI" id="CHEBI:43474"/>
        <dbReference type="ChEBI" id="CHEBI:57720"/>
        <dbReference type="EC" id="2.4.2.1"/>
    </reaction>
    <physiologicalReaction direction="left-to-right" evidence="8">
        <dbReference type="Rhea" id="RHEA:27643"/>
    </physiologicalReaction>
</comment>
<dbReference type="RefSeq" id="WP_115571237.1">
    <property type="nucleotide sequence ID" value="NZ_NXLT01000004.1"/>
</dbReference>
<comment type="catalytic activity">
    <reaction evidence="9">
        <text>S-methyl-5'-thioadenosine + phosphate = 5-(methylsulfanyl)-alpha-D-ribose 1-phosphate + adenine</text>
        <dbReference type="Rhea" id="RHEA:11852"/>
        <dbReference type="ChEBI" id="CHEBI:16708"/>
        <dbReference type="ChEBI" id="CHEBI:17509"/>
        <dbReference type="ChEBI" id="CHEBI:43474"/>
        <dbReference type="ChEBI" id="CHEBI:58533"/>
        <dbReference type="EC" id="2.4.2.28"/>
    </reaction>
    <physiologicalReaction direction="left-to-right" evidence="9">
        <dbReference type="Rhea" id="RHEA:11853"/>
    </physiologicalReaction>
</comment>
<evidence type="ECO:0000256" key="9">
    <source>
        <dbReference type="ARBA" id="ARBA00049893"/>
    </source>
</evidence>
<dbReference type="GO" id="GO:0016787">
    <property type="term" value="F:hydrolase activity"/>
    <property type="evidence" value="ECO:0007669"/>
    <property type="project" value="UniProtKB-KW"/>
</dbReference>
<dbReference type="EMBL" id="NXLT01000004">
    <property type="protein sequence ID" value="RDU66923.1"/>
    <property type="molecule type" value="Genomic_DNA"/>
</dbReference>
<evidence type="ECO:0008006" key="12">
    <source>
        <dbReference type="Google" id="ProtNLM"/>
    </source>
</evidence>
<dbReference type="GO" id="GO:0005507">
    <property type="term" value="F:copper ion binding"/>
    <property type="evidence" value="ECO:0007669"/>
    <property type="project" value="TreeGrafter"/>
</dbReference>
<keyword evidence="5" id="KW-0378">Hydrolase</keyword>
<dbReference type="OrthoDB" id="4279at2"/>
<evidence type="ECO:0000256" key="5">
    <source>
        <dbReference type="ARBA" id="ARBA00022801"/>
    </source>
</evidence>
<dbReference type="InterPro" id="IPR003730">
    <property type="entry name" value="Cu_polyphenol_OxRdtase"/>
</dbReference>
<evidence type="ECO:0000256" key="8">
    <source>
        <dbReference type="ARBA" id="ARBA00048968"/>
    </source>
</evidence>
<keyword evidence="4" id="KW-0479">Metal-binding</keyword>
<dbReference type="Pfam" id="PF02578">
    <property type="entry name" value="Cu-oxidase_4"/>
    <property type="match status" value="1"/>
</dbReference>
<organism evidence="10 11">
    <name type="scientific">Helicobacter equorum</name>
    <dbReference type="NCBI Taxonomy" id="361872"/>
    <lineage>
        <taxon>Bacteria</taxon>
        <taxon>Pseudomonadati</taxon>
        <taxon>Campylobacterota</taxon>
        <taxon>Epsilonproteobacteria</taxon>
        <taxon>Campylobacterales</taxon>
        <taxon>Helicobacteraceae</taxon>
        <taxon>Helicobacter</taxon>
    </lineage>
</organism>
<keyword evidence="3" id="KW-0808">Transferase</keyword>
<comment type="similarity">
    <text evidence="2">Belongs to the purine nucleoside phosphorylase YfiH/LACC1 family.</text>
</comment>
<evidence type="ECO:0000256" key="3">
    <source>
        <dbReference type="ARBA" id="ARBA00022679"/>
    </source>
</evidence>
<evidence type="ECO:0000256" key="7">
    <source>
        <dbReference type="ARBA" id="ARBA00047989"/>
    </source>
</evidence>
<comment type="catalytic activity">
    <reaction evidence="1">
        <text>inosine + phosphate = alpha-D-ribose 1-phosphate + hypoxanthine</text>
        <dbReference type="Rhea" id="RHEA:27646"/>
        <dbReference type="ChEBI" id="CHEBI:17368"/>
        <dbReference type="ChEBI" id="CHEBI:17596"/>
        <dbReference type="ChEBI" id="CHEBI:43474"/>
        <dbReference type="ChEBI" id="CHEBI:57720"/>
        <dbReference type="EC" id="2.4.2.1"/>
    </reaction>
    <physiologicalReaction direction="left-to-right" evidence="1">
        <dbReference type="Rhea" id="RHEA:27647"/>
    </physiologicalReaction>
</comment>
<name>A0A3D8IP73_9HELI</name>
<evidence type="ECO:0000256" key="6">
    <source>
        <dbReference type="ARBA" id="ARBA00022833"/>
    </source>
</evidence>
<dbReference type="InterPro" id="IPR038371">
    <property type="entry name" value="Cu_polyphenol_OxRdtase_sf"/>
</dbReference>
<comment type="caution">
    <text evidence="10">The sequence shown here is derived from an EMBL/GenBank/DDBJ whole genome shotgun (WGS) entry which is preliminary data.</text>
</comment>
<dbReference type="GO" id="GO:0017061">
    <property type="term" value="F:S-methyl-5-thioadenosine phosphorylase activity"/>
    <property type="evidence" value="ECO:0007669"/>
    <property type="project" value="UniProtKB-EC"/>
</dbReference>
<evidence type="ECO:0000256" key="1">
    <source>
        <dbReference type="ARBA" id="ARBA00000553"/>
    </source>
</evidence>
<evidence type="ECO:0000313" key="10">
    <source>
        <dbReference type="EMBL" id="RDU66923.1"/>
    </source>
</evidence>
<dbReference type="InterPro" id="IPR011324">
    <property type="entry name" value="Cytotoxic_necrot_fac-like_cat"/>
</dbReference>
<evidence type="ECO:0000256" key="2">
    <source>
        <dbReference type="ARBA" id="ARBA00007353"/>
    </source>
</evidence>